<dbReference type="GeneTree" id="ENSGT00940000161477"/>
<gene>
    <name evidence="4" type="primary">LOC109316026</name>
</gene>
<dbReference type="Proteomes" id="UP000594220">
    <property type="component" value="Unplaced"/>
</dbReference>
<name>A0A7M4FU47_CROPO</name>
<comment type="similarity">
    <text evidence="1">Belongs to the GARIN family.</text>
</comment>
<feature type="region of interest" description="Disordered" evidence="2">
    <location>
        <begin position="295"/>
        <end position="321"/>
    </location>
</feature>
<dbReference type="AlphaFoldDB" id="A0A7M4FU47"/>
<feature type="compositionally biased region" description="Low complexity" evidence="2">
    <location>
        <begin position="295"/>
        <end position="320"/>
    </location>
</feature>
<dbReference type="OrthoDB" id="9940031at2759"/>
<evidence type="ECO:0000313" key="5">
    <source>
        <dbReference type="Proteomes" id="UP000594220"/>
    </source>
</evidence>
<dbReference type="OMA" id="LWQQETP"/>
<feature type="region of interest" description="Disordered" evidence="2">
    <location>
        <begin position="78"/>
        <end position="115"/>
    </location>
</feature>
<sequence length="432" mass="46582">MLQSCCIQGGRTPPRCPLSPSTADHPAGAPGYLSCTGGVSHAAIQRCWAGWGVHSYPRSPSLDHGDGHLSAIVTPQLQGSGARWGAPHSSRPVSKHGRLGAEGRERRGPGRQGWPDAAMRVRTAGAEGDAARRGEAALEVEGGLLCQLLRSPDYDLFPRSAVFESNFIQVTKQGNWVDIHNCPTAVTLGVTSSDPCLPLPNVLLMARWEDAPQGPLEETPVALSRLLPLRYVRLSVQDTMQRLLRLQVATGPVYYLCLRPEHPDTVFRLWGRLAAILRHGLSITCKDPAVRLSHSLVPSPAGSSSSSEPTPELQTPTSARLGRRLSRLSRMALGRAAEDSLVWRRLSSFWTLATKAKPPARDKAPGAPGPPGGKLMVCERCLGQLPEPDPSYAGEEAKPKGETTRHGFWERETPSGLLPLSRLSSLIAVGQR</sequence>
<evidence type="ECO:0000313" key="4">
    <source>
        <dbReference type="Ensembl" id="ENSCPRP00005007682.1"/>
    </source>
</evidence>
<feature type="compositionally biased region" description="Basic and acidic residues" evidence="2">
    <location>
        <begin position="99"/>
        <end position="108"/>
    </location>
</feature>
<accession>A0A7M4FU47</accession>
<protein>
    <submittedName>
        <fullName evidence="4">Protein FAM71F1-like</fullName>
    </submittedName>
</protein>
<evidence type="ECO:0000256" key="1">
    <source>
        <dbReference type="ARBA" id="ARBA00038379"/>
    </source>
</evidence>
<feature type="domain" description="Golgi associated RAB2 interactor protein-like Rab2B-binding" evidence="3">
    <location>
        <begin position="221"/>
        <end position="288"/>
    </location>
</feature>
<dbReference type="PANTHER" id="PTHR22574">
    <property type="match status" value="1"/>
</dbReference>
<keyword evidence="5" id="KW-1185">Reference proteome</keyword>
<dbReference type="Pfam" id="PF12480">
    <property type="entry name" value="GARIL_Rab2_bd"/>
    <property type="match status" value="1"/>
</dbReference>
<proteinExistence type="inferred from homology"/>
<dbReference type="GO" id="GO:0005634">
    <property type="term" value="C:nucleus"/>
    <property type="evidence" value="ECO:0007669"/>
    <property type="project" value="TreeGrafter"/>
</dbReference>
<dbReference type="InterPro" id="IPR022168">
    <property type="entry name" value="GARIL-like_Rab2B-bd"/>
</dbReference>
<evidence type="ECO:0000259" key="3">
    <source>
        <dbReference type="Pfam" id="PF12480"/>
    </source>
</evidence>
<dbReference type="GeneID" id="109316026"/>
<dbReference type="RefSeq" id="XP_019399534.1">
    <property type="nucleotide sequence ID" value="XM_019543989.1"/>
</dbReference>
<feature type="compositionally biased region" description="Basic and acidic residues" evidence="2">
    <location>
        <begin position="395"/>
        <end position="413"/>
    </location>
</feature>
<feature type="region of interest" description="Disordered" evidence="2">
    <location>
        <begin position="386"/>
        <end position="415"/>
    </location>
</feature>
<organism evidence="4 5">
    <name type="scientific">Crocodylus porosus</name>
    <name type="common">Saltwater crocodile</name>
    <name type="synonym">Estuarine crocodile</name>
    <dbReference type="NCBI Taxonomy" id="8502"/>
    <lineage>
        <taxon>Eukaryota</taxon>
        <taxon>Metazoa</taxon>
        <taxon>Chordata</taxon>
        <taxon>Craniata</taxon>
        <taxon>Vertebrata</taxon>
        <taxon>Euteleostomi</taxon>
        <taxon>Archelosauria</taxon>
        <taxon>Archosauria</taxon>
        <taxon>Crocodylia</taxon>
        <taxon>Longirostres</taxon>
        <taxon>Crocodylidae</taxon>
        <taxon>Crocodylus</taxon>
    </lineage>
</organism>
<dbReference type="Ensembl" id="ENSCPRT00005009005.1">
    <property type="protein sequence ID" value="ENSCPRP00005007682.1"/>
    <property type="gene ID" value="ENSCPRG00005005456.1"/>
</dbReference>
<dbReference type="KEGG" id="cpoo:109316026"/>
<dbReference type="PANTHER" id="PTHR22574:SF10">
    <property type="entry name" value="GOLGI-ASSOCIATED RAB2 INTERACTOR PROTEIN 1A"/>
    <property type="match status" value="1"/>
</dbReference>
<evidence type="ECO:0000256" key="2">
    <source>
        <dbReference type="SAM" id="MobiDB-lite"/>
    </source>
</evidence>
<reference evidence="4" key="1">
    <citation type="submission" date="2025-08" db="UniProtKB">
        <authorList>
            <consortium name="Ensembl"/>
        </authorList>
    </citation>
    <scope>IDENTIFICATION</scope>
</reference>
<reference evidence="4" key="2">
    <citation type="submission" date="2025-09" db="UniProtKB">
        <authorList>
            <consortium name="Ensembl"/>
        </authorList>
    </citation>
    <scope>IDENTIFICATION</scope>
</reference>